<dbReference type="EMBL" id="CP002869">
    <property type="protein sequence ID" value="AEI42419.1"/>
    <property type="molecule type" value="Genomic_DNA"/>
</dbReference>
<keyword evidence="1" id="KW-0472">Membrane</keyword>
<dbReference type="AlphaFoldDB" id="F8F6E5"/>
<reference evidence="2 3" key="2">
    <citation type="journal article" date="2013" name="Genome Announc.">
        <title>Genome Sequence of Growth-Improving Paenibacillus mucilaginosus Strain KNP414.</title>
        <authorList>
            <person name="Lu J.J."/>
            <person name="Wang J.F."/>
            <person name="Hu X.F."/>
        </authorList>
    </citation>
    <scope>NUCLEOTIDE SEQUENCE [LARGE SCALE GENOMIC DNA]</scope>
    <source>
        <strain evidence="2 3">KNP414</strain>
    </source>
</reference>
<evidence type="ECO:0000256" key="1">
    <source>
        <dbReference type="SAM" id="Phobius"/>
    </source>
</evidence>
<evidence type="ECO:0000313" key="2">
    <source>
        <dbReference type="EMBL" id="AEI42419.1"/>
    </source>
</evidence>
<dbReference type="Proteomes" id="UP000006620">
    <property type="component" value="Chromosome"/>
</dbReference>
<reference evidence="3" key="1">
    <citation type="submission" date="2011-06" db="EMBL/GenBank/DDBJ databases">
        <title>Complete genome sequence of Paenibacillus mucilaginosus KNP414.</title>
        <authorList>
            <person name="Wang J."/>
            <person name="Hu S."/>
            <person name="Hu X."/>
            <person name="Zhang B."/>
            <person name="Dong D."/>
            <person name="Zhang S."/>
            <person name="Zhao K."/>
            <person name="Wu D."/>
        </authorList>
    </citation>
    <scope>NUCLEOTIDE SEQUENCE [LARGE SCALE GENOMIC DNA]</scope>
    <source>
        <strain evidence="3">KNP414</strain>
    </source>
</reference>
<sequence>MEEITAGSVMLEALSAVVLFLYPVHPKMQNPKTRSLRLRVFCCLIQSSVFFVSKRGLFARPDKTRAEGRVPESGSAHSRSR</sequence>
<keyword evidence="1" id="KW-0812">Transmembrane</keyword>
<organism evidence="2 3">
    <name type="scientific">Paenibacillus mucilaginosus (strain KNP414)</name>
    <dbReference type="NCBI Taxonomy" id="1036673"/>
    <lineage>
        <taxon>Bacteria</taxon>
        <taxon>Bacillati</taxon>
        <taxon>Bacillota</taxon>
        <taxon>Bacilli</taxon>
        <taxon>Bacillales</taxon>
        <taxon>Paenibacillaceae</taxon>
        <taxon>Paenibacillus</taxon>
    </lineage>
</organism>
<protein>
    <submittedName>
        <fullName evidence="2">Uncharacterized protein</fullName>
    </submittedName>
</protein>
<name>F8F6E5_PAEMK</name>
<dbReference type="HOGENOM" id="CLU_2570566_0_0_9"/>
<dbReference type="KEGG" id="pms:KNP414_03881"/>
<evidence type="ECO:0000313" key="3">
    <source>
        <dbReference type="Proteomes" id="UP000006620"/>
    </source>
</evidence>
<proteinExistence type="predicted"/>
<keyword evidence="1" id="KW-1133">Transmembrane helix</keyword>
<feature type="transmembrane region" description="Helical" evidence="1">
    <location>
        <begin position="6"/>
        <end position="24"/>
    </location>
</feature>
<gene>
    <name evidence="2" type="ordered locus">KNP414_03881</name>
</gene>
<accession>F8F6E5</accession>